<evidence type="ECO:0000313" key="3">
    <source>
        <dbReference type="Ensembl" id="ENSHHUP00000072143.1"/>
    </source>
</evidence>
<evidence type="ECO:0000259" key="2">
    <source>
        <dbReference type="Pfam" id="PF05831"/>
    </source>
</evidence>
<feature type="region of interest" description="Disordered" evidence="1">
    <location>
        <begin position="1"/>
        <end position="53"/>
    </location>
</feature>
<feature type="compositionally biased region" description="Basic residues" evidence="1">
    <location>
        <begin position="1"/>
        <end position="13"/>
    </location>
</feature>
<accession>A0A4W5QDK5</accession>
<dbReference type="InterPro" id="IPR036085">
    <property type="entry name" value="PAZ_dom_sf"/>
</dbReference>
<feature type="domain" description="GAGE" evidence="2">
    <location>
        <begin position="1"/>
        <end position="100"/>
    </location>
</feature>
<dbReference type="Pfam" id="PF23278">
    <property type="entry name" value="Piwi_N"/>
    <property type="match status" value="1"/>
</dbReference>
<reference evidence="3" key="2">
    <citation type="submission" date="2025-08" db="UniProtKB">
        <authorList>
            <consortium name="Ensembl"/>
        </authorList>
    </citation>
    <scope>IDENTIFICATION</scope>
</reference>
<dbReference type="PANTHER" id="PTHR22891">
    <property type="entry name" value="EUKARYOTIC TRANSLATION INITIATION FACTOR 2C"/>
    <property type="match status" value="1"/>
</dbReference>
<dbReference type="Proteomes" id="UP000314982">
    <property type="component" value="Unassembled WGS sequence"/>
</dbReference>
<organism evidence="3 4">
    <name type="scientific">Hucho hucho</name>
    <name type="common">huchen</name>
    <dbReference type="NCBI Taxonomy" id="62062"/>
    <lineage>
        <taxon>Eukaryota</taxon>
        <taxon>Metazoa</taxon>
        <taxon>Chordata</taxon>
        <taxon>Craniata</taxon>
        <taxon>Vertebrata</taxon>
        <taxon>Euteleostomi</taxon>
        <taxon>Actinopterygii</taxon>
        <taxon>Neopterygii</taxon>
        <taxon>Teleostei</taxon>
        <taxon>Protacanthopterygii</taxon>
        <taxon>Salmoniformes</taxon>
        <taxon>Salmonidae</taxon>
        <taxon>Salmoninae</taxon>
        <taxon>Hucho</taxon>
    </lineage>
</organism>
<dbReference type="STRING" id="62062.ENSHHUP00000072143"/>
<reference evidence="3" key="3">
    <citation type="submission" date="2025-09" db="UniProtKB">
        <authorList>
            <consortium name="Ensembl"/>
        </authorList>
    </citation>
    <scope>IDENTIFICATION</scope>
</reference>
<sequence>MTGRARARSRGRARGQETAAPGVTPFQETAREAPPSEGELVGRGRQRTAPGAVSSEAVIQISAGFQQVKIGERGGRRRDFHDAGINTRQAMEHVRESKSGFSGSPIELKANFFKILSRPQWVLYQYHVDFKPVMESRRLRSALMYQHEETLGKARSFDGALLFLPHKLHNTETVLYSETRMGEKVQITVTLTNELPPTSPVCLQFYNIIFRRVLRMLNMQQIGRHYYNPTDPLNIPQHRSLFH</sequence>
<proteinExistence type="predicted"/>
<dbReference type="SUPFAM" id="SSF101690">
    <property type="entry name" value="PAZ domain"/>
    <property type="match status" value="1"/>
</dbReference>
<dbReference type="Pfam" id="PF05831">
    <property type="entry name" value="GAGE"/>
    <property type="match status" value="1"/>
</dbReference>
<dbReference type="Ensembl" id="ENSHHUT00000074534.1">
    <property type="protein sequence ID" value="ENSHHUP00000072143.1"/>
    <property type="gene ID" value="ENSHHUG00000042358.1"/>
</dbReference>
<protein>
    <recommendedName>
        <fullName evidence="2">GAGE domain-containing protein</fullName>
    </recommendedName>
</protein>
<evidence type="ECO:0000313" key="4">
    <source>
        <dbReference type="Proteomes" id="UP000314982"/>
    </source>
</evidence>
<dbReference type="GeneTree" id="ENSGT00950000183200"/>
<keyword evidence="4" id="KW-1185">Reference proteome</keyword>
<dbReference type="InterPro" id="IPR031320">
    <property type="entry name" value="GAGE"/>
</dbReference>
<reference evidence="4" key="1">
    <citation type="submission" date="2018-06" db="EMBL/GenBank/DDBJ databases">
        <title>Genome assembly of Danube salmon.</title>
        <authorList>
            <person name="Macqueen D.J."/>
            <person name="Gundappa M.K."/>
        </authorList>
    </citation>
    <scope>NUCLEOTIDE SEQUENCE [LARGE SCALE GENOMIC DNA]</scope>
</reference>
<evidence type="ECO:0000256" key="1">
    <source>
        <dbReference type="SAM" id="MobiDB-lite"/>
    </source>
</evidence>
<dbReference type="AlphaFoldDB" id="A0A4W5QDK5"/>
<name>A0A4W5QDK5_9TELE</name>